<accession>A0AAE3M7R0</accession>
<evidence type="ECO:0000256" key="1">
    <source>
        <dbReference type="ARBA" id="ARBA00007806"/>
    </source>
</evidence>
<dbReference type="Gene3D" id="2.60.40.1180">
    <property type="entry name" value="Golgi alpha-mannosidase II"/>
    <property type="match status" value="2"/>
</dbReference>
<dbReference type="Pfam" id="PF21365">
    <property type="entry name" value="Glyco_hydro_31_3rd"/>
    <property type="match status" value="1"/>
</dbReference>
<dbReference type="InterPro" id="IPR013780">
    <property type="entry name" value="Glyco_hydro_b"/>
</dbReference>
<gene>
    <name evidence="7" type="ORF">OM075_18965</name>
</gene>
<sequence>MYRNLRFFVVLLSTTIVVLYGCTCNPEGRYVKDIHEFENGINIETNDANIHLTALSDHSIEVNYLPMGYEAAPSYALEKHLGKVETHLENKSDHILFSTNNLNVHIQKCPLAISYFYKDSLLFKEEQGLLFNDSIKGFRMQLDPDEKLMGGGERVLGMDRRGNRLRLYNRASYGYETHADLMYYSLPIVISSNKYMLLFDNVADGWMDLGKTEKDILQFETKGGRLSYVVVGGEDYPSLTENYTQVTGHQPMPPRWALGNISSRMGYKSQKEVEEVVSTYQKQQIPLDGIVLDLFWFGPDVKGYMGNLEWDKQAFPEPEKMMSGLKNKGVKTVLITEPFILKNTGKYDECIEQQLLGTDSLGQPFVYDFYFGTTTLLDIFKPETQEWFWDIYKKHTLSGVEGWWGDLGEPELHPSELHHVNGKADLVHNAYGHEWARTIFNGFTNDFPKKRPVILMRSGFAGSQRYGMIPWSGDVSRTWGGLKPQVEISLQMGLQGLAYMHSDLGGFAGDYKDAELYTRWLQYGVFQPVFRTHAQSDVPPEPIYWDKKTKSIAREFIKLRYRLTPYLYTMVYENATKGIPLMRPLFYASGDTSLISNKANYLWGDNFLVSPITEKGAQNWNVTLPEGSNWYHFFTEQKYSGGQVVEVSVTINEIPVFVKGGAFIPMVKAFSNMEAYYTKDLTLHYYYDADAEKSKGYMYDDDGKTNNSWINHLYEKLFFESENDDQKISIKVTRESNEYDGKPEDRNISFVIHNVVQKPKRVLVNDDSVRYIYNQKEHKLLVTGVMYGDKEINMTIRK</sequence>
<dbReference type="Pfam" id="PF01055">
    <property type="entry name" value="Glyco_hydro_31_2nd"/>
    <property type="match status" value="1"/>
</dbReference>
<evidence type="ECO:0000256" key="2">
    <source>
        <dbReference type="RuleBase" id="RU361185"/>
    </source>
</evidence>
<name>A0AAE3M7R0_9BACT</name>
<evidence type="ECO:0000259" key="6">
    <source>
        <dbReference type="Pfam" id="PF21365"/>
    </source>
</evidence>
<reference evidence="7" key="1">
    <citation type="submission" date="2022-10" db="EMBL/GenBank/DDBJ databases">
        <authorList>
            <person name="Yu W.X."/>
        </authorList>
    </citation>
    <scope>NUCLEOTIDE SEQUENCE</scope>
    <source>
        <strain evidence="7">AAT</strain>
    </source>
</reference>
<dbReference type="RefSeq" id="WP_301192115.1">
    <property type="nucleotide sequence ID" value="NZ_JAPDPJ010000057.1"/>
</dbReference>
<dbReference type="PANTHER" id="PTHR43863">
    <property type="entry name" value="HYDROLASE, PUTATIVE (AFU_ORTHOLOGUE AFUA_1G03140)-RELATED"/>
    <property type="match status" value="1"/>
</dbReference>
<dbReference type="GO" id="GO:0005975">
    <property type="term" value="P:carbohydrate metabolic process"/>
    <property type="evidence" value="ECO:0007669"/>
    <property type="project" value="InterPro"/>
</dbReference>
<organism evidence="7 8">
    <name type="scientific">Plebeiibacterium sediminum</name>
    <dbReference type="NCBI Taxonomy" id="2992112"/>
    <lineage>
        <taxon>Bacteria</taxon>
        <taxon>Pseudomonadati</taxon>
        <taxon>Bacteroidota</taxon>
        <taxon>Bacteroidia</taxon>
        <taxon>Marinilabiliales</taxon>
        <taxon>Marinilabiliaceae</taxon>
        <taxon>Plebeiibacterium</taxon>
    </lineage>
</organism>
<keyword evidence="2" id="KW-0326">Glycosidase</keyword>
<feature type="domain" description="DUF5110" evidence="5">
    <location>
        <begin position="681"/>
        <end position="754"/>
    </location>
</feature>
<feature type="domain" description="Glycoside hydrolase family 31 N-terminal" evidence="4">
    <location>
        <begin position="50"/>
        <end position="208"/>
    </location>
</feature>
<keyword evidence="8" id="KW-1185">Reference proteome</keyword>
<dbReference type="Pfam" id="PF13802">
    <property type="entry name" value="Gal_mutarotas_2"/>
    <property type="match status" value="1"/>
</dbReference>
<feature type="domain" description="Glycoside hydrolase family 31 TIM barrel" evidence="3">
    <location>
        <begin position="251"/>
        <end position="570"/>
    </location>
</feature>
<dbReference type="PROSITE" id="PS51257">
    <property type="entry name" value="PROKAR_LIPOPROTEIN"/>
    <property type="match status" value="1"/>
</dbReference>
<keyword evidence="2" id="KW-0378">Hydrolase</keyword>
<comment type="caution">
    <text evidence="7">The sequence shown here is derived from an EMBL/GenBank/DDBJ whole genome shotgun (WGS) entry which is preliminary data.</text>
</comment>
<dbReference type="AlphaFoldDB" id="A0AAE3M7R0"/>
<dbReference type="EMBL" id="JAPDPJ010000057">
    <property type="protein sequence ID" value="MCW3788557.1"/>
    <property type="molecule type" value="Genomic_DNA"/>
</dbReference>
<dbReference type="Proteomes" id="UP001209229">
    <property type="component" value="Unassembled WGS sequence"/>
</dbReference>
<dbReference type="InterPro" id="IPR017853">
    <property type="entry name" value="GH"/>
</dbReference>
<evidence type="ECO:0000259" key="5">
    <source>
        <dbReference type="Pfam" id="PF17137"/>
    </source>
</evidence>
<dbReference type="Gene3D" id="3.20.20.80">
    <property type="entry name" value="Glycosidases"/>
    <property type="match status" value="1"/>
</dbReference>
<dbReference type="SUPFAM" id="SSF51011">
    <property type="entry name" value="Glycosyl hydrolase domain"/>
    <property type="match status" value="1"/>
</dbReference>
<evidence type="ECO:0000259" key="4">
    <source>
        <dbReference type="Pfam" id="PF13802"/>
    </source>
</evidence>
<dbReference type="InterPro" id="IPR011013">
    <property type="entry name" value="Gal_mutarotase_sf_dom"/>
</dbReference>
<evidence type="ECO:0000259" key="3">
    <source>
        <dbReference type="Pfam" id="PF01055"/>
    </source>
</evidence>
<dbReference type="InterPro" id="IPR033403">
    <property type="entry name" value="DUF5110"/>
</dbReference>
<feature type="domain" description="Glycosyl hydrolase family 31 C-terminal" evidence="6">
    <location>
        <begin position="578"/>
        <end position="664"/>
    </location>
</feature>
<dbReference type="InterPro" id="IPR051816">
    <property type="entry name" value="Glycosyl_Hydrolase_31"/>
</dbReference>
<protein>
    <submittedName>
        <fullName evidence="7">DUF4968 domain-containing protein</fullName>
    </submittedName>
</protein>
<dbReference type="InterPro" id="IPR025887">
    <property type="entry name" value="Glyco_hydro_31_N_dom"/>
</dbReference>
<proteinExistence type="inferred from homology"/>
<evidence type="ECO:0000313" key="8">
    <source>
        <dbReference type="Proteomes" id="UP001209229"/>
    </source>
</evidence>
<dbReference type="SUPFAM" id="SSF51445">
    <property type="entry name" value="(Trans)glycosidases"/>
    <property type="match status" value="1"/>
</dbReference>
<dbReference type="CDD" id="cd14752">
    <property type="entry name" value="GH31_N"/>
    <property type="match status" value="1"/>
</dbReference>
<dbReference type="SUPFAM" id="SSF74650">
    <property type="entry name" value="Galactose mutarotase-like"/>
    <property type="match status" value="1"/>
</dbReference>
<dbReference type="GO" id="GO:0030246">
    <property type="term" value="F:carbohydrate binding"/>
    <property type="evidence" value="ECO:0007669"/>
    <property type="project" value="InterPro"/>
</dbReference>
<dbReference type="InterPro" id="IPR048395">
    <property type="entry name" value="Glyco_hydro_31_C"/>
</dbReference>
<dbReference type="Gene3D" id="2.60.40.1760">
    <property type="entry name" value="glycosyl hydrolase (family 31)"/>
    <property type="match status" value="1"/>
</dbReference>
<dbReference type="GO" id="GO:0004553">
    <property type="term" value="F:hydrolase activity, hydrolyzing O-glycosyl compounds"/>
    <property type="evidence" value="ECO:0007669"/>
    <property type="project" value="InterPro"/>
</dbReference>
<dbReference type="InterPro" id="IPR000322">
    <property type="entry name" value="Glyco_hydro_31_TIM"/>
</dbReference>
<comment type="similarity">
    <text evidence="1 2">Belongs to the glycosyl hydrolase 31 family.</text>
</comment>
<evidence type="ECO:0000313" key="7">
    <source>
        <dbReference type="EMBL" id="MCW3788557.1"/>
    </source>
</evidence>
<dbReference type="Pfam" id="PF17137">
    <property type="entry name" value="DUF5110"/>
    <property type="match status" value="1"/>
</dbReference>
<dbReference type="PANTHER" id="PTHR43863:SF2">
    <property type="entry name" value="MALTASE-GLUCOAMYLASE"/>
    <property type="match status" value="1"/>
</dbReference>